<comment type="similarity">
    <text evidence="2">Belongs to the NOP5/NOP56 family.</text>
</comment>
<accession>Q5CUN5</accession>
<dbReference type="GO" id="GO:0031428">
    <property type="term" value="C:box C/D methylation guide snoRNP complex"/>
    <property type="evidence" value="ECO:0007669"/>
    <property type="project" value="InterPro"/>
</dbReference>
<dbReference type="KEGG" id="cpv:cgd3_2110"/>
<dbReference type="GO" id="GO:0032040">
    <property type="term" value="C:small-subunit processome"/>
    <property type="evidence" value="ECO:0007669"/>
    <property type="project" value="InterPro"/>
</dbReference>
<gene>
    <name evidence="7" type="ORF">cgd3_2110</name>
</gene>
<evidence type="ECO:0000256" key="3">
    <source>
        <dbReference type="ARBA" id="ARBA00022517"/>
    </source>
</evidence>
<feature type="domain" description="Nop" evidence="6">
    <location>
        <begin position="288"/>
        <end position="406"/>
    </location>
</feature>
<evidence type="ECO:0000256" key="1">
    <source>
        <dbReference type="ARBA" id="ARBA00004604"/>
    </source>
</evidence>
<name>Q5CUN5_CRYPI</name>
<evidence type="ECO:0000256" key="5">
    <source>
        <dbReference type="SAM" id="MobiDB-lite"/>
    </source>
</evidence>
<evidence type="ECO:0000259" key="6">
    <source>
        <dbReference type="PROSITE" id="PS51358"/>
    </source>
</evidence>
<feature type="compositionally biased region" description="Polar residues" evidence="5">
    <location>
        <begin position="408"/>
        <end position="429"/>
    </location>
</feature>
<dbReference type="FunFam" id="1.10.287.4070:FF:000001">
    <property type="entry name" value="Probable Nucleolar protein 58"/>
    <property type="match status" value="1"/>
</dbReference>
<dbReference type="GO" id="GO:0042254">
    <property type="term" value="P:ribosome biogenesis"/>
    <property type="evidence" value="ECO:0007669"/>
    <property type="project" value="UniProtKB-KW"/>
</dbReference>
<dbReference type="Proteomes" id="UP000006726">
    <property type="component" value="Chromosome 3"/>
</dbReference>
<evidence type="ECO:0000313" key="8">
    <source>
        <dbReference type="Proteomes" id="UP000006726"/>
    </source>
</evidence>
<keyword evidence="4" id="KW-0539">Nucleus</keyword>
<dbReference type="STRING" id="353152.Q5CUN5"/>
<dbReference type="AlphaFoldDB" id="Q5CUN5"/>
<dbReference type="PROSITE" id="PS51358">
    <property type="entry name" value="NOP"/>
    <property type="match status" value="1"/>
</dbReference>
<dbReference type="InterPro" id="IPR012974">
    <property type="entry name" value="NOP58/56_N"/>
</dbReference>
<dbReference type="GeneID" id="3373785"/>
<dbReference type="PANTHER" id="PTHR10894">
    <property type="entry name" value="NUCLEOLAR PROTEIN 5 NUCLEOLAR PROTEIN NOP5 NOP58"/>
    <property type="match status" value="1"/>
</dbReference>
<evidence type="ECO:0000256" key="4">
    <source>
        <dbReference type="ARBA" id="ARBA00023242"/>
    </source>
</evidence>
<protein>
    <submittedName>
        <fullName evidence="7">Nucleolar protein NOP5/NOP58-like pre-mRNA splicinig factor prp31</fullName>
    </submittedName>
</protein>
<dbReference type="InterPro" id="IPR045056">
    <property type="entry name" value="Nop56/Nop58"/>
</dbReference>
<dbReference type="Gene3D" id="1.10.246.90">
    <property type="entry name" value="Nop domain"/>
    <property type="match status" value="1"/>
</dbReference>
<dbReference type="SMART" id="SM00931">
    <property type="entry name" value="NOSIC"/>
    <property type="match status" value="1"/>
</dbReference>
<evidence type="ECO:0000256" key="2">
    <source>
        <dbReference type="ARBA" id="ARBA00009211"/>
    </source>
</evidence>
<dbReference type="FunCoup" id="Q5CUN5">
    <property type="interactions" value="570"/>
</dbReference>
<dbReference type="OrthoDB" id="6780543at2759"/>
<dbReference type="Pfam" id="PF08156">
    <property type="entry name" value="NOP5NT"/>
    <property type="match status" value="1"/>
</dbReference>
<dbReference type="InParanoid" id="Q5CUN5"/>
<dbReference type="InterPro" id="IPR036070">
    <property type="entry name" value="Nop_dom_sf"/>
</dbReference>
<sequence length="467" mass="51941">KMLVLLETPAGYGLFRVTNSKLLSMDTDEIAEYFQNPDKVQKSVSLEAFLRFKDTKSALVEATALVESKLSKGLSKFIKKNIPNPASESLAVADKVLGGLIKQKYEIDVVYNPKMQEVMRGIRNQLTDLLTGLTEKDMKTMALSLSHSLGRFKLKFSPEKIDTMIIQAVALLDDLDRELNNYAMRLKEWYGWHFPELGKIISDRDVYANCIKVIGFRHCTRDANLQSPPCNIPSEMEAEIKQAAEISMGTEITEEDLKNIIELCDRVLELSEYRESLSTYLKTRMSTIAPNLTYMVGELIGARLISHAGSLMNLAKHPSSTVQILGAEKALFRALKTKKSTPKYGLIYHAAVVGQSAPKLKGKISRILAAKLSLCIRVDALNDQNEPTVAIENKQYVERRLEELSNQLTSGRLSSTGGNKKPSTPSYSPVKSKALGSYDSSMDIVGSKRKPSGDSREEGSPDKRSKH</sequence>
<comment type="subcellular location">
    <subcellularLocation>
        <location evidence="1">Nucleus</location>
        <location evidence="1">Nucleolus</location>
    </subcellularLocation>
</comment>
<dbReference type="InterPro" id="IPR012976">
    <property type="entry name" value="NOSIC"/>
</dbReference>
<feature type="region of interest" description="Disordered" evidence="5">
    <location>
        <begin position="408"/>
        <end position="467"/>
    </location>
</feature>
<dbReference type="PANTHER" id="PTHR10894:SF1">
    <property type="entry name" value="NUCLEOLAR PROTEIN 58"/>
    <property type="match status" value="1"/>
</dbReference>
<dbReference type="FunFam" id="1.10.246.90:FF:000005">
    <property type="entry name" value="Nucleolar protein 5, putative"/>
    <property type="match status" value="1"/>
</dbReference>
<organism evidence="7 8">
    <name type="scientific">Cryptosporidium parvum (strain Iowa II)</name>
    <dbReference type="NCBI Taxonomy" id="353152"/>
    <lineage>
        <taxon>Eukaryota</taxon>
        <taxon>Sar</taxon>
        <taxon>Alveolata</taxon>
        <taxon>Apicomplexa</taxon>
        <taxon>Conoidasida</taxon>
        <taxon>Coccidia</taxon>
        <taxon>Eucoccidiorida</taxon>
        <taxon>Eimeriorina</taxon>
        <taxon>Cryptosporidiidae</taxon>
        <taxon>Cryptosporidium</taxon>
    </lineage>
</organism>
<dbReference type="RefSeq" id="XP_626779.1">
    <property type="nucleotide sequence ID" value="XM_626779.1"/>
</dbReference>
<proteinExistence type="inferred from homology"/>
<dbReference type="Pfam" id="PF01798">
    <property type="entry name" value="Nop"/>
    <property type="match status" value="1"/>
</dbReference>
<comment type="caution">
    <text evidence="7">The sequence shown here is derived from an EMBL/GenBank/DDBJ whole genome shotgun (WGS) entry which is preliminary data.</text>
</comment>
<dbReference type="GO" id="GO:0030515">
    <property type="term" value="F:snoRNA binding"/>
    <property type="evidence" value="ECO:0007669"/>
    <property type="project" value="InterPro"/>
</dbReference>
<keyword evidence="8" id="KW-1185">Reference proteome</keyword>
<dbReference type="OMA" id="MGMRSNW"/>
<dbReference type="Gene3D" id="1.10.287.4070">
    <property type="match status" value="1"/>
</dbReference>
<dbReference type="InterPro" id="IPR042239">
    <property type="entry name" value="Nop_C"/>
</dbReference>
<feature type="compositionally biased region" description="Basic and acidic residues" evidence="5">
    <location>
        <begin position="451"/>
        <end position="467"/>
    </location>
</feature>
<evidence type="ECO:0000313" key="7">
    <source>
        <dbReference type="EMBL" id="EAK89270.1"/>
    </source>
</evidence>
<reference evidence="7 8" key="1">
    <citation type="journal article" date="2004" name="Science">
        <title>Complete genome sequence of the apicomplexan, Cryptosporidium parvum.</title>
        <authorList>
            <person name="Abrahamsen M.S."/>
            <person name="Templeton T.J."/>
            <person name="Enomoto S."/>
            <person name="Abrahante J.E."/>
            <person name="Zhu G."/>
            <person name="Lancto C.A."/>
            <person name="Deng M."/>
            <person name="Liu C."/>
            <person name="Widmer G."/>
            <person name="Tzipori S."/>
            <person name="Buck G.A."/>
            <person name="Xu P."/>
            <person name="Bankier A.T."/>
            <person name="Dear P.H."/>
            <person name="Konfortov B.A."/>
            <person name="Spriggs H.F."/>
            <person name="Iyer L."/>
            <person name="Anantharaman V."/>
            <person name="Aravind L."/>
            <person name="Kapur V."/>
        </authorList>
    </citation>
    <scope>NUCLEOTIDE SEQUENCE [LARGE SCALE GENOMIC DNA]</scope>
    <source>
        <strain evidence="8">Iowa II</strain>
    </source>
</reference>
<dbReference type="InterPro" id="IPR002687">
    <property type="entry name" value="Nop_dom"/>
</dbReference>
<dbReference type="SUPFAM" id="SSF89124">
    <property type="entry name" value="Nop domain"/>
    <property type="match status" value="1"/>
</dbReference>
<keyword evidence="3" id="KW-0690">Ribosome biogenesis</keyword>
<feature type="non-terminal residue" evidence="7">
    <location>
        <position position="1"/>
    </location>
</feature>
<dbReference type="EMBL" id="AAEE01000004">
    <property type="protein sequence ID" value="EAK89270.1"/>
    <property type="molecule type" value="Genomic_DNA"/>
</dbReference>